<dbReference type="AlphaFoldDB" id="A0A9E8N7F5"/>
<feature type="modified residue" description="4-aspartylphosphate" evidence="1">
    <location>
        <position position="63"/>
    </location>
</feature>
<dbReference type="RefSeq" id="WP_244821193.1">
    <property type="nucleotide sequence ID" value="NZ_CP112998.1"/>
</dbReference>
<evidence type="ECO:0000259" key="2">
    <source>
        <dbReference type="PROSITE" id="PS50110"/>
    </source>
</evidence>
<dbReference type="SMART" id="SM00448">
    <property type="entry name" value="REC"/>
    <property type="match status" value="1"/>
</dbReference>
<dbReference type="PROSITE" id="PS50110">
    <property type="entry name" value="RESPONSE_REGULATORY"/>
    <property type="match status" value="1"/>
</dbReference>
<evidence type="ECO:0000313" key="3">
    <source>
        <dbReference type="EMBL" id="WAC11260.1"/>
    </source>
</evidence>
<dbReference type="InterPro" id="IPR001789">
    <property type="entry name" value="Sig_transdc_resp-reg_receiver"/>
</dbReference>
<feature type="domain" description="Response regulatory" evidence="2">
    <location>
        <begin position="6"/>
        <end position="133"/>
    </location>
</feature>
<evidence type="ECO:0000256" key="1">
    <source>
        <dbReference type="PROSITE-ProRule" id="PRU00169"/>
    </source>
</evidence>
<reference evidence="3" key="1">
    <citation type="submission" date="2022-11" db="EMBL/GenBank/DDBJ databases">
        <title>Dyadobacter pollutisoli sp. nov., isolated from plastic dumped soil.</title>
        <authorList>
            <person name="Kim J.M."/>
            <person name="Kim K.R."/>
            <person name="Lee J.K."/>
            <person name="Hao L."/>
            <person name="Jeon C.O."/>
        </authorList>
    </citation>
    <scope>NUCLEOTIDE SEQUENCE</scope>
    <source>
        <strain evidence="3">U1</strain>
    </source>
</reference>
<dbReference type="KEGG" id="dpf:ON006_26455"/>
<dbReference type="InterPro" id="IPR011006">
    <property type="entry name" value="CheY-like_superfamily"/>
</dbReference>
<proteinExistence type="predicted"/>
<organism evidence="3 4">
    <name type="scientific">Dyadobacter pollutisoli</name>
    <dbReference type="NCBI Taxonomy" id="2910158"/>
    <lineage>
        <taxon>Bacteria</taxon>
        <taxon>Pseudomonadati</taxon>
        <taxon>Bacteroidota</taxon>
        <taxon>Cytophagia</taxon>
        <taxon>Cytophagales</taxon>
        <taxon>Spirosomataceae</taxon>
        <taxon>Dyadobacter</taxon>
    </lineage>
</organism>
<dbReference type="PANTHER" id="PTHR44520">
    <property type="entry name" value="RESPONSE REGULATOR RCP1-RELATED"/>
    <property type="match status" value="1"/>
</dbReference>
<dbReference type="GO" id="GO:0000160">
    <property type="term" value="P:phosphorelay signal transduction system"/>
    <property type="evidence" value="ECO:0007669"/>
    <property type="project" value="InterPro"/>
</dbReference>
<dbReference type="EMBL" id="CP112998">
    <property type="protein sequence ID" value="WAC11260.1"/>
    <property type="molecule type" value="Genomic_DNA"/>
</dbReference>
<name>A0A9E8N7F5_9BACT</name>
<sequence length="136" mass="15640">MNTLERLCVIDDDQVFTFLLKKMIEKAQVTQETLFFENGQDAIDYLVACNSQQEKLPQLILLDINMPILDGWQFIEEYAKLKPSLSKCISIFMVSSSTETEDYERAMSTGHITDYIQKPIYASELQDIVNKVLSCN</sequence>
<keyword evidence="4" id="KW-1185">Reference proteome</keyword>
<gene>
    <name evidence="3" type="ORF">ON006_26455</name>
</gene>
<accession>A0A9E8N7F5</accession>
<dbReference type="Proteomes" id="UP001164653">
    <property type="component" value="Chromosome"/>
</dbReference>
<dbReference type="Pfam" id="PF00072">
    <property type="entry name" value="Response_reg"/>
    <property type="match status" value="1"/>
</dbReference>
<protein>
    <submittedName>
        <fullName evidence="3">Response regulator</fullName>
    </submittedName>
</protein>
<dbReference type="SUPFAM" id="SSF52172">
    <property type="entry name" value="CheY-like"/>
    <property type="match status" value="1"/>
</dbReference>
<dbReference type="Gene3D" id="3.40.50.2300">
    <property type="match status" value="1"/>
</dbReference>
<keyword evidence="1" id="KW-0597">Phosphoprotein</keyword>
<dbReference type="InterPro" id="IPR052893">
    <property type="entry name" value="TCS_response_regulator"/>
</dbReference>
<evidence type="ECO:0000313" key="4">
    <source>
        <dbReference type="Proteomes" id="UP001164653"/>
    </source>
</evidence>
<dbReference type="PANTHER" id="PTHR44520:SF2">
    <property type="entry name" value="RESPONSE REGULATOR RCP1"/>
    <property type="match status" value="1"/>
</dbReference>